<feature type="compositionally biased region" description="Basic and acidic residues" evidence="1">
    <location>
        <begin position="11"/>
        <end position="22"/>
    </location>
</feature>
<gene>
    <name evidence="2" type="ORF">DPX39_010042200</name>
</gene>
<evidence type="ECO:0000256" key="1">
    <source>
        <dbReference type="SAM" id="MobiDB-lite"/>
    </source>
</evidence>
<accession>A0A3L6LEZ2</accession>
<dbReference type="EMBL" id="QSBY01000001">
    <property type="protein sequence ID" value="RHW74261.1"/>
    <property type="molecule type" value="Genomic_DNA"/>
</dbReference>
<reference evidence="2 3" key="1">
    <citation type="submission" date="2018-09" db="EMBL/GenBank/DDBJ databases">
        <title>whole genome sequence of T. equiperdum IVM-t1 strain.</title>
        <authorList>
            <person name="Suganuma K."/>
        </authorList>
    </citation>
    <scope>NUCLEOTIDE SEQUENCE [LARGE SCALE GENOMIC DNA]</scope>
    <source>
        <strain evidence="2 3">IVM-t1</strain>
    </source>
</reference>
<sequence>MFPSSLAPDFTEARAQLKDKEREGERMRVWGKHYC</sequence>
<dbReference type="Proteomes" id="UP000266743">
    <property type="component" value="Chromosome 1"/>
</dbReference>
<protein>
    <submittedName>
        <fullName evidence="2">Uncharacterized protein</fullName>
    </submittedName>
</protein>
<dbReference type="AlphaFoldDB" id="A0A3L6LEZ2"/>
<feature type="region of interest" description="Disordered" evidence="1">
    <location>
        <begin position="1"/>
        <end position="22"/>
    </location>
</feature>
<evidence type="ECO:0000313" key="3">
    <source>
        <dbReference type="Proteomes" id="UP000266743"/>
    </source>
</evidence>
<evidence type="ECO:0000313" key="2">
    <source>
        <dbReference type="EMBL" id="RHW74261.1"/>
    </source>
</evidence>
<name>A0A3L6LEZ2_9TRYP</name>
<proteinExistence type="predicted"/>
<comment type="caution">
    <text evidence="2">The sequence shown here is derived from an EMBL/GenBank/DDBJ whole genome shotgun (WGS) entry which is preliminary data.</text>
</comment>
<organism evidence="2 3">
    <name type="scientific">Trypanosoma brucei equiperdum</name>
    <dbReference type="NCBI Taxonomy" id="630700"/>
    <lineage>
        <taxon>Eukaryota</taxon>
        <taxon>Discoba</taxon>
        <taxon>Euglenozoa</taxon>
        <taxon>Kinetoplastea</taxon>
        <taxon>Metakinetoplastina</taxon>
        <taxon>Trypanosomatida</taxon>
        <taxon>Trypanosomatidae</taxon>
        <taxon>Trypanosoma</taxon>
    </lineage>
</organism>